<reference evidence="3" key="1">
    <citation type="journal article" date="2023" name="Mol. Phylogenet. Evol.">
        <title>Genome-scale phylogeny and comparative genomics of the fungal order Sordariales.</title>
        <authorList>
            <person name="Hensen N."/>
            <person name="Bonometti L."/>
            <person name="Westerberg I."/>
            <person name="Brannstrom I.O."/>
            <person name="Guillou S."/>
            <person name="Cros-Aarteil S."/>
            <person name="Calhoun S."/>
            <person name="Haridas S."/>
            <person name="Kuo A."/>
            <person name="Mondo S."/>
            <person name="Pangilinan J."/>
            <person name="Riley R."/>
            <person name="LaButti K."/>
            <person name="Andreopoulos B."/>
            <person name="Lipzen A."/>
            <person name="Chen C."/>
            <person name="Yan M."/>
            <person name="Daum C."/>
            <person name="Ng V."/>
            <person name="Clum A."/>
            <person name="Steindorff A."/>
            <person name="Ohm R.A."/>
            <person name="Martin F."/>
            <person name="Silar P."/>
            <person name="Natvig D.O."/>
            <person name="Lalanne C."/>
            <person name="Gautier V."/>
            <person name="Ament-Velasquez S.L."/>
            <person name="Kruys A."/>
            <person name="Hutchinson M.I."/>
            <person name="Powell A.J."/>
            <person name="Barry K."/>
            <person name="Miller A.N."/>
            <person name="Grigoriev I.V."/>
            <person name="Debuchy R."/>
            <person name="Gladieux P."/>
            <person name="Hiltunen Thoren M."/>
            <person name="Johannesson H."/>
        </authorList>
    </citation>
    <scope>NUCLEOTIDE SEQUENCE</scope>
    <source>
        <strain evidence="3">CBS 958.72</strain>
    </source>
</reference>
<keyword evidence="1" id="KW-0863">Zinc-finger</keyword>
<keyword evidence="1" id="KW-0479">Metal-binding</keyword>
<gene>
    <name evidence="3" type="ORF">B0T24DRAFT_410220</name>
</gene>
<dbReference type="SUPFAM" id="SSF57850">
    <property type="entry name" value="RING/U-box"/>
    <property type="match status" value="1"/>
</dbReference>
<feature type="domain" description="RING-type" evidence="2">
    <location>
        <begin position="76"/>
        <end position="127"/>
    </location>
</feature>
<evidence type="ECO:0000313" key="3">
    <source>
        <dbReference type="EMBL" id="KAK3366034.1"/>
    </source>
</evidence>
<dbReference type="EMBL" id="JAULSN010000008">
    <property type="protein sequence ID" value="KAK3366034.1"/>
    <property type="molecule type" value="Genomic_DNA"/>
</dbReference>
<dbReference type="Gene3D" id="3.30.40.10">
    <property type="entry name" value="Zinc/RING finger domain, C3HC4 (zinc finger)"/>
    <property type="match status" value="1"/>
</dbReference>
<evidence type="ECO:0000256" key="1">
    <source>
        <dbReference type="PROSITE-ProRule" id="PRU00175"/>
    </source>
</evidence>
<dbReference type="Proteomes" id="UP001287356">
    <property type="component" value="Unassembled WGS sequence"/>
</dbReference>
<dbReference type="SMART" id="SM00184">
    <property type="entry name" value="RING"/>
    <property type="match status" value="1"/>
</dbReference>
<protein>
    <recommendedName>
        <fullName evidence="2">RING-type domain-containing protein</fullName>
    </recommendedName>
</protein>
<evidence type="ECO:0000313" key="4">
    <source>
        <dbReference type="Proteomes" id="UP001287356"/>
    </source>
</evidence>
<keyword evidence="4" id="KW-1185">Reference proteome</keyword>
<dbReference type="PROSITE" id="PS50089">
    <property type="entry name" value="ZF_RING_2"/>
    <property type="match status" value="1"/>
</dbReference>
<dbReference type="InterPro" id="IPR001841">
    <property type="entry name" value="Znf_RING"/>
</dbReference>
<accession>A0AAE0JX91</accession>
<comment type="caution">
    <text evidence="3">The sequence shown here is derived from an EMBL/GenBank/DDBJ whole genome shotgun (WGS) entry which is preliminary data.</text>
</comment>
<organism evidence="3 4">
    <name type="scientific">Lasiosphaeria ovina</name>
    <dbReference type="NCBI Taxonomy" id="92902"/>
    <lineage>
        <taxon>Eukaryota</taxon>
        <taxon>Fungi</taxon>
        <taxon>Dikarya</taxon>
        <taxon>Ascomycota</taxon>
        <taxon>Pezizomycotina</taxon>
        <taxon>Sordariomycetes</taxon>
        <taxon>Sordariomycetidae</taxon>
        <taxon>Sordariales</taxon>
        <taxon>Lasiosphaeriaceae</taxon>
        <taxon>Lasiosphaeria</taxon>
    </lineage>
</organism>
<dbReference type="Pfam" id="PF13639">
    <property type="entry name" value="zf-RING_2"/>
    <property type="match status" value="1"/>
</dbReference>
<sequence length="264" mass="30200">MHKLALRFTLPVLATFRFLVAPISRLAFRFRLTRGLFLIYAIVMSIMMRRKARYYSGKKDSAIEKQSARAEVEAICPICQESIGTRNAEGIVEGWSILPCGHRFGSYCIKHYLNVVAEDRPSCPVCRQIAYHICGHPVLPALLRPNSSEGERIVEVSELLIQELQSSDCAYCRLGRVSRRRSRKPASKWKAAVGLLRYLKLRPSQLLGRHRALAGPQTQSDDRELSQGQRAVLFDRQGPWIDPFPRPRDPEWERWWVTQEPSGA</sequence>
<dbReference type="GO" id="GO:0008270">
    <property type="term" value="F:zinc ion binding"/>
    <property type="evidence" value="ECO:0007669"/>
    <property type="project" value="UniProtKB-KW"/>
</dbReference>
<keyword evidence="1" id="KW-0862">Zinc</keyword>
<reference evidence="3" key="2">
    <citation type="submission" date="2023-06" db="EMBL/GenBank/DDBJ databases">
        <authorList>
            <consortium name="Lawrence Berkeley National Laboratory"/>
            <person name="Haridas S."/>
            <person name="Hensen N."/>
            <person name="Bonometti L."/>
            <person name="Westerberg I."/>
            <person name="Brannstrom I.O."/>
            <person name="Guillou S."/>
            <person name="Cros-Aarteil S."/>
            <person name="Calhoun S."/>
            <person name="Kuo A."/>
            <person name="Mondo S."/>
            <person name="Pangilinan J."/>
            <person name="Riley R."/>
            <person name="Labutti K."/>
            <person name="Andreopoulos B."/>
            <person name="Lipzen A."/>
            <person name="Chen C."/>
            <person name="Yanf M."/>
            <person name="Daum C."/>
            <person name="Ng V."/>
            <person name="Clum A."/>
            <person name="Steindorff A."/>
            <person name="Ohm R."/>
            <person name="Martin F."/>
            <person name="Silar P."/>
            <person name="Natvig D."/>
            <person name="Lalanne C."/>
            <person name="Gautier V."/>
            <person name="Ament-Velasquez S.L."/>
            <person name="Kruys A."/>
            <person name="Hutchinson M.I."/>
            <person name="Powell A.J."/>
            <person name="Barry K."/>
            <person name="Miller A.N."/>
            <person name="Grigoriev I.V."/>
            <person name="Debuchy R."/>
            <person name="Gladieux P."/>
            <person name="Thoren M.H."/>
            <person name="Johannesson H."/>
        </authorList>
    </citation>
    <scope>NUCLEOTIDE SEQUENCE</scope>
    <source>
        <strain evidence="3">CBS 958.72</strain>
    </source>
</reference>
<dbReference type="InterPro" id="IPR013083">
    <property type="entry name" value="Znf_RING/FYVE/PHD"/>
</dbReference>
<proteinExistence type="predicted"/>
<evidence type="ECO:0000259" key="2">
    <source>
        <dbReference type="PROSITE" id="PS50089"/>
    </source>
</evidence>
<name>A0AAE0JX91_9PEZI</name>
<dbReference type="AlphaFoldDB" id="A0AAE0JX91"/>